<dbReference type="Pfam" id="PF10282">
    <property type="entry name" value="Lactonase"/>
    <property type="match status" value="1"/>
</dbReference>
<dbReference type="PANTHER" id="PTHR30344">
    <property type="entry name" value="6-PHOSPHOGLUCONOLACTONASE-RELATED"/>
    <property type="match status" value="1"/>
</dbReference>
<dbReference type="InterPro" id="IPR015943">
    <property type="entry name" value="WD40/YVTN_repeat-like_dom_sf"/>
</dbReference>
<evidence type="ECO:0000313" key="4">
    <source>
        <dbReference type="Proteomes" id="UP000317023"/>
    </source>
</evidence>
<sequence>MKHARDLYAYVGARTTQKRNARGDGLNVYRLTQEFQWVHLQLLELENPSFLAFDRTGQCLYTVHGDSDRVSSFAIGKDTGTLTLLNEQSTRGRNPVHLSFDPSNRYMVVANHITSSLALLPRFDDGSLGPVCDLADVTGAIGPHRIEQALPKPHQVEFDPSGKWIAVPDKGTDKVLVFAVDTAGSVLKEIGHCAARETSGPRHIAFHPQGQLAYAINELDSTVTGYRFDQHTGKLEPFQILSSLPDSFTANSRASEIRISDDGRFVYASNRGSDTIAGFAIGDGGRLDLIGHWSTAGKTPRFFTILPGNGMLVANEDSDTVVAFDIDQHTGRLIPRHEVLRVGSPVCIVTRPVG</sequence>
<dbReference type="GO" id="GO:0017057">
    <property type="term" value="F:6-phosphogluconolactonase activity"/>
    <property type="evidence" value="ECO:0007669"/>
    <property type="project" value="TreeGrafter"/>
</dbReference>
<comment type="similarity">
    <text evidence="1">Belongs to the cycloisomerase 2 family.</text>
</comment>
<dbReference type="Proteomes" id="UP000317023">
    <property type="component" value="Unassembled WGS sequence"/>
</dbReference>
<keyword evidence="2" id="KW-0119">Carbohydrate metabolism</keyword>
<dbReference type="GO" id="GO:0005829">
    <property type="term" value="C:cytosol"/>
    <property type="evidence" value="ECO:0007669"/>
    <property type="project" value="TreeGrafter"/>
</dbReference>
<dbReference type="AlphaFoldDB" id="A0A546XU54"/>
<organism evidence="3 4">
    <name type="scientific">Agrobacterium tumefaciens</name>
    <dbReference type="NCBI Taxonomy" id="358"/>
    <lineage>
        <taxon>Bacteria</taxon>
        <taxon>Pseudomonadati</taxon>
        <taxon>Pseudomonadota</taxon>
        <taxon>Alphaproteobacteria</taxon>
        <taxon>Hyphomicrobiales</taxon>
        <taxon>Rhizobiaceae</taxon>
        <taxon>Rhizobium/Agrobacterium group</taxon>
        <taxon>Agrobacterium</taxon>
        <taxon>Agrobacterium tumefaciens complex</taxon>
    </lineage>
</organism>
<name>A0A546XU54_AGRTU</name>
<keyword evidence="2" id="KW-0313">Glucose metabolism</keyword>
<protein>
    <submittedName>
        <fullName evidence="3">Lactonase family protein</fullName>
    </submittedName>
</protein>
<evidence type="ECO:0000256" key="2">
    <source>
        <dbReference type="ARBA" id="ARBA00022526"/>
    </source>
</evidence>
<reference evidence="3 4" key="1">
    <citation type="journal article" date="2019" name="Appl. Microbiol. Biotechnol.">
        <title>Differential efficiency of wild type rhizogenic strains for rol gene transformation of plants.</title>
        <authorList>
            <person name="Desmet S."/>
            <person name="De Keyser E."/>
            <person name="Van Vaerenbergh J."/>
            <person name="Baeyen S."/>
            <person name="Van Huylenbroeck J."/>
            <person name="Geelen D."/>
            <person name="Dhooghe E."/>
        </authorList>
    </citation>
    <scope>NUCLEOTIDE SEQUENCE [LARGE SCALE GENOMIC DNA]</scope>
    <source>
        <strain evidence="3 4">MAFF210266</strain>
    </source>
</reference>
<dbReference type="EMBL" id="SGOE01000006">
    <property type="protein sequence ID" value="TRB04290.1"/>
    <property type="molecule type" value="Genomic_DNA"/>
</dbReference>
<dbReference type="SUPFAM" id="SSF51004">
    <property type="entry name" value="C-terminal (heme d1) domain of cytochrome cd1-nitrite reductase"/>
    <property type="match status" value="1"/>
</dbReference>
<accession>A0A546XU54</accession>
<dbReference type="InterPro" id="IPR050282">
    <property type="entry name" value="Cycloisomerase_2"/>
</dbReference>
<proteinExistence type="inferred from homology"/>
<evidence type="ECO:0000313" key="3">
    <source>
        <dbReference type="EMBL" id="TRB04290.1"/>
    </source>
</evidence>
<gene>
    <name evidence="3" type="ORF">EXN61_19205</name>
</gene>
<comment type="caution">
    <text evidence="3">The sequence shown here is derived from an EMBL/GenBank/DDBJ whole genome shotgun (WGS) entry which is preliminary data.</text>
</comment>
<dbReference type="InterPro" id="IPR011048">
    <property type="entry name" value="Haem_d1_sf"/>
</dbReference>
<dbReference type="Gene3D" id="2.130.10.10">
    <property type="entry name" value="YVTN repeat-like/Quinoprotein amine dehydrogenase"/>
    <property type="match status" value="1"/>
</dbReference>
<dbReference type="GO" id="GO:0006006">
    <property type="term" value="P:glucose metabolic process"/>
    <property type="evidence" value="ECO:0007669"/>
    <property type="project" value="UniProtKB-KW"/>
</dbReference>
<dbReference type="InterPro" id="IPR019405">
    <property type="entry name" value="Lactonase_7-beta_prop"/>
</dbReference>
<evidence type="ECO:0000256" key="1">
    <source>
        <dbReference type="ARBA" id="ARBA00005564"/>
    </source>
</evidence>
<dbReference type="RefSeq" id="WP_142858476.1">
    <property type="nucleotide sequence ID" value="NZ_SGOE01000006.1"/>
</dbReference>
<dbReference type="PANTHER" id="PTHR30344:SF1">
    <property type="entry name" value="6-PHOSPHOGLUCONOLACTONASE"/>
    <property type="match status" value="1"/>
</dbReference>